<dbReference type="Proteomes" id="UP000823872">
    <property type="component" value="Chromosome C1"/>
</dbReference>
<evidence type="ECO:0000313" key="1">
    <source>
        <dbReference type="Ensembl" id="ENSFCTP00005022504.1"/>
    </source>
</evidence>
<dbReference type="Ensembl" id="ENSFCTT00005033370.1">
    <property type="protein sequence ID" value="ENSFCTP00005022504.1"/>
    <property type="gene ID" value="ENSFCTG00005011815.1"/>
</dbReference>
<protein>
    <submittedName>
        <fullName evidence="1">Uncharacterized protein</fullName>
    </submittedName>
</protein>
<evidence type="ECO:0000313" key="2">
    <source>
        <dbReference type="Proteomes" id="UP000823872"/>
    </source>
</evidence>
<proteinExistence type="predicted"/>
<reference evidence="1" key="2">
    <citation type="submission" date="2025-08" db="UniProtKB">
        <authorList>
            <consortium name="Ensembl"/>
        </authorList>
    </citation>
    <scope>IDENTIFICATION</scope>
    <source>
        <strain evidence="1">breed Abyssinian</strain>
    </source>
</reference>
<sequence length="77" mass="8495">MTPSPLAIPKFPHHLHLTASITVFHQMRPVSTTLAPHLTQAYAKDIKFGVNAQASRCRPFTRCCSHCCGAKGKNSDY</sequence>
<accession>A0ABI7XJ15</accession>
<reference evidence="1" key="3">
    <citation type="submission" date="2025-09" db="UniProtKB">
        <authorList>
            <consortium name="Ensembl"/>
        </authorList>
    </citation>
    <scope>IDENTIFICATION</scope>
    <source>
        <strain evidence="1">breed Abyssinian</strain>
    </source>
</reference>
<name>A0ABI7XJ15_FELCA</name>
<organism evidence="1 2">
    <name type="scientific">Felis catus</name>
    <name type="common">Cat</name>
    <name type="synonym">Felis silvestris catus</name>
    <dbReference type="NCBI Taxonomy" id="9685"/>
    <lineage>
        <taxon>Eukaryota</taxon>
        <taxon>Metazoa</taxon>
        <taxon>Chordata</taxon>
        <taxon>Craniata</taxon>
        <taxon>Vertebrata</taxon>
        <taxon>Euteleostomi</taxon>
        <taxon>Mammalia</taxon>
        <taxon>Eutheria</taxon>
        <taxon>Laurasiatheria</taxon>
        <taxon>Carnivora</taxon>
        <taxon>Feliformia</taxon>
        <taxon>Felidae</taxon>
        <taxon>Felinae</taxon>
        <taxon>Felis</taxon>
    </lineage>
</organism>
<keyword evidence="2" id="KW-1185">Reference proteome</keyword>
<reference evidence="1 2" key="1">
    <citation type="submission" date="2021-02" db="EMBL/GenBank/DDBJ databases">
        <title>Safari Cat Assemblies.</title>
        <authorList>
            <person name="Bredemeyer K.R."/>
            <person name="Murphy W.J."/>
        </authorList>
    </citation>
    <scope>NUCLEOTIDE SEQUENCE [LARGE SCALE GENOMIC DNA]</scope>
</reference>